<dbReference type="EMBL" id="ADHJ01000041">
    <property type="protein sequence ID" value="EFU39372.1"/>
    <property type="molecule type" value="Genomic_DNA"/>
</dbReference>
<dbReference type="InterPro" id="IPR043129">
    <property type="entry name" value="ATPase_NBD"/>
</dbReference>
<dbReference type="SUPFAM" id="SSF53067">
    <property type="entry name" value="Actin-like ATPase domain"/>
    <property type="match status" value="1"/>
</dbReference>
<protein>
    <recommendedName>
        <fullName evidence="3">Actin-like protein N-terminal domain-containing protein</fullName>
    </recommendedName>
</protein>
<name>A0A2R9SPV3_9BACL</name>
<evidence type="ECO:0008006" key="3">
    <source>
        <dbReference type="Google" id="ProtNLM"/>
    </source>
</evidence>
<evidence type="ECO:0000313" key="1">
    <source>
        <dbReference type="EMBL" id="EFU39372.1"/>
    </source>
</evidence>
<reference evidence="1 2" key="1">
    <citation type="journal article" date="2010" name="BMC Genomics">
        <title>Genome sequence of the pattern forming Paenibacillus vortex bacterium reveals potential for thriving in complex environments.</title>
        <authorList>
            <person name="Sirota-Madi A."/>
            <person name="Olender T."/>
            <person name="Helman Y."/>
            <person name="Ingham C."/>
            <person name="Brainis I."/>
            <person name="Roth D."/>
            <person name="Hagi E."/>
            <person name="Brodsky L."/>
            <person name="Leshkowitz D."/>
            <person name="Galatenko V."/>
            <person name="Nikolaev V."/>
            <person name="Mugasimangalam R.C."/>
            <person name="Bransburg-Zabary S."/>
            <person name="Gutnick D.L."/>
            <person name="Lancet D."/>
            <person name="Ben-Jacob E."/>
        </authorList>
    </citation>
    <scope>NUCLEOTIDE SEQUENCE [LARGE SCALE GENOMIC DNA]</scope>
    <source>
        <strain evidence="1 2">V453</strain>
    </source>
</reference>
<sequence>MKVRSITDFGNSKTKMRINGVRIEQPSVIKRLHSPEPASETDIEKNVANLLDELSVNIASPSLKRSGFFSVGQHANLDALKSENMNIKLGKKSKHDIPIIMNLSLTAAQAVKEFYKKNKKLPEKIDVQGTLTGAIPASEYTSEIAKEFEERFTGKEGSPIVHIVIVYVGSQSVTVTIKYTNAKVTQEGIPALYALIEAKDTILRKFRELYKDDPKRNSMTQRDFLSLKGLGIDIGSGTTEYIHSRGVNPVLQNCHGEKRGVGHAAEEAAKLLESELNGHLKINRQRFDEIMQDSQNNYHDLAQKFMSEAQYGESNKILEDVQERYSTIGGDIDFMMVFGGGSITFEEDLYPSLIEFSQDVKCMILWIPEEFAIDMNLDGLEILHTKVFFPGVA</sequence>
<dbReference type="CDD" id="cd24023">
    <property type="entry name" value="ASKHA_NBD_ParM_Alp7A-like"/>
    <property type="match status" value="1"/>
</dbReference>
<comment type="caution">
    <text evidence="1">The sequence shown here is derived from an EMBL/GenBank/DDBJ whole genome shotgun (WGS) entry which is preliminary data.</text>
</comment>
<evidence type="ECO:0000313" key="2">
    <source>
        <dbReference type="Proteomes" id="UP000003094"/>
    </source>
</evidence>
<dbReference type="Proteomes" id="UP000003094">
    <property type="component" value="Unassembled WGS sequence"/>
</dbReference>
<accession>A0A2R9SPV3</accession>
<dbReference type="RefSeq" id="WP_006211848.1">
    <property type="nucleotide sequence ID" value="NZ_ADHJ01000041.1"/>
</dbReference>
<keyword evidence="2" id="KW-1185">Reference proteome</keyword>
<dbReference type="Gene3D" id="3.30.420.40">
    <property type="match status" value="2"/>
</dbReference>
<dbReference type="KEGG" id="pvo:PVOR_25503"/>
<gene>
    <name evidence="1" type="ORF">PVOR_25503</name>
</gene>
<dbReference type="AlphaFoldDB" id="A0A2R9SPV3"/>
<proteinExistence type="predicted"/>
<organism evidence="1 2">
    <name type="scientific">Paenibacillus vortex V453</name>
    <dbReference type="NCBI Taxonomy" id="715225"/>
    <lineage>
        <taxon>Bacteria</taxon>
        <taxon>Bacillati</taxon>
        <taxon>Bacillota</taxon>
        <taxon>Bacilli</taxon>
        <taxon>Bacillales</taxon>
        <taxon>Paenibacillaceae</taxon>
        <taxon>Paenibacillus</taxon>
    </lineage>
</organism>